<keyword evidence="1" id="KW-0472">Membrane</keyword>
<accession>E8V2D0</accession>
<feature type="transmembrane region" description="Helical" evidence="1">
    <location>
        <begin position="397"/>
        <end position="418"/>
    </location>
</feature>
<sequence length="546" mass="60728">MAEVTQPLLAREQYRALAEMRWTLFVRGLRDVDNRILLVVRILFRLLMFGVAVGMAVGAGFGIYYGLTLPRPELVLHTFWWIFGVWQMYVLVRSSLSHGVGRNLLRFPMRFRTYATLWMLSGLTDTPTLLGAFICLGAACGASFANIPAWAALVGPGLFFCVNVLLSRMLFLWSERLMANRRTREFVLILFSMIGLLPQLFIRSHNNLLRHIPVPPFLVRLLEWMPPAFAARSIASGVEALSRGIAILWLAGLSLVFTAFIGQRLRREYRGEDLHESAASIARPEKRIQRTFRAAPESMRDTKSVSIPLAVFGIEFAKLRHSGQAIYQMLSPLLLIVLFGWRMASHSPGWLLPGGVIYLSMDLAGRTFNCFGTDGPGVQIYRLAPLSMRSVFLGKNLYAVCIFAVQSVLLLGMAVFAGHMELRLSIYALAFAIFAVAVDLIVGNQLSLRSPRRADLTRATLQAARAQRRAATGGGWRALLTIFGVPLLGIAVAAAGFALHQPLLAPALMTLLAVAAAFFYWKSLERLDDFDPVRMERALTALVKTQ</sequence>
<feature type="transmembrane region" description="Helical" evidence="1">
    <location>
        <begin position="185"/>
        <end position="202"/>
    </location>
</feature>
<evidence type="ECO:0000256" key="1">
    <source>
        <dbReference type="SAM" id="Phobius"/>
    </source>
</evidence>
<dbReference type="OrthoDB" id="111561at2"/>
<dbReference type="RefSeq" id="WP_013566996.1">
    <property type="nucleotide sequence ID" value="NC_014963.1"/>
</dbReference>
<evidence type="ECO:0000313" key="3">
    <source>
        <dbReference type="Proteomes" id="UP000006844"/>
    </source>
</evidence>
<dbReference type="EMBL" id="CP002467">
    <property type="protein sequence ID" value="ADV81263.1"/>
    <property type="molecule type" value="Genomic_DNA"/>
</dbReference>
<dbReference type="Proteomes" id="UP000006844">
    <property type="component" value="Chromosome"/>
</dbReference>
<evidence type="ECO:0008006" key="4">
    <source>
        <dbReference type="Google" id="ProtNLM"/>
    </source>
</evidence>
<dbReference type="STRING" id="401053.AciPR4_0428"/>
<feature type="transmembrane region" description="Helical" evidence="1">
    <location>
        <begin position="150"/>
        <end position="173"/>
    </location>
</feature>
<dbReference type="KEGG" id="tsa:AciPR4_0428"/>
<dbReference type="AlphaFoldDB" id="E8V2D0"/>
<feature type="transmembrane region" description="Helical" evidence="1">
    <location>
        <begin position="424"/>
        <end position="443"/>
    </location>
</feature>
<keyword evidence="1" id="KW-1133">Transmembrane helix</keyword>
<evidence type="ECO:0000313" key="2">
    <source>
        <dbReference type="EMBL" id="ADV81263.1"/>
    </source>
</evidence>
<organism evidence="2 3">
    <name type="scientific">Terriglobus saanensis (strain ATCC BAA-1853 / DSM 23119 / SP1PR4)</name>
    <dbReference type="NCBI Taxonomy" id="401053"/>
    <lineage>
        <taxon>Bacteria</taxon>
        <taxon>Pseudomonadati</taxon>
        <taxon>Acidobacteriota</taxon>
        <taxon>Terriglobia</taxon>
        <taxon>Terriglobales</taxon>
        <taxon>Acidobacteriaceae</taxon>
        <taxon>Terriglobus</taxon>
    </lineage>
</organism>
<feature type="transmembrane region" description="Helical" evidence="1">
    <location>
        <begin position="42"/>
        <end position="67"/>
    </location>
</feature>
<feature type="transmembrane region" description="Helical" evidence="1">
    <location>
        <begin position="478"/>
        <end position="497"/>
    </location>
</feature>
<proteinExistence type="predicted"/>
<reference evidence="2 3" key="1">
    <citation type="journal article" date="2012" name="Stand. Genomic Sci.">
        <title>Complete genome sequence of Terriglobus saanensis type strain SP1PR4(T), an Acidobacteria from tundra soil.</title>
        <authorList>
            <person name="Rawat S.R."/>
            <person name="Mannisto M.K."/>
            <person name="Starovoytov V."/>
            <person name="Goodwin L."/>
            <person name="Nolan M."/>
            <person name="Hauser L."/>
            <person name="Land M."/>
            <person name="Davenport K.W."/>
            <person name="Woyke T."/>
            <person name="Haggblom M.M."/>
        </authorList>
    </citation>
    <scope>NUCLEOTIDE SEQUENCE</scope>
    <source>
        <strain evidence="3">ATCC BAA-1853 / DSM 23119 / SP1PR4</strain>
    </source>
</reference>
<feature type="transmembrane region" description="Helical" evidence="1">
    <location>
        <begin position="240"/>
        <end position="261"/>
    </location>
</feature>
<dbReference type="eggNOG" id="ENOG502ZCIM">
    <property type="taxonomic scope" value="Bacteria"/>
</dbReference>
<keyword evidence="1" id="KW-0812">Transmembrane</keyword>
<keyword evidence="3" id="KW-1185">Reference proteome</keyword>
<feature type="transmembrane region" description="Helical" evidence="1">
    <location>
        <begin position="79"/>
        <end position="96"/>
    </location>
</feature>
<protein>
    <recommendedName>
        <fullName evidence="4">ABC-2 type transport system permease protein</fullName>
    </recommendedName>
</protein>
<gene>
    <name evidence="2" type="ordered locus">AciPR4_0428</name>
</gene>
<name>E8V2D0_TERSS</name>
<feature type="transmembrane region" description="Helical" evidence="1">
    <location>
        <begin position="503"/>
        <end position="521"/>
    </location>
</feature>
<feature type="transmembrane region" description="Helical" evidence="1">
    <location>
        <begin position="117"/>
        <end position="144"/>
    </location>
</feature>
<dbReference type="HOGENOM" id="CLU_498674_0_0_0"/>